<feature type="region of interest" description="Disordered" evidence="1">
    <location>
        <begin position="1"/>
        <end position="23"/>
    </location>
</feature>
<sequence length="155" mass="16581">MNPPGTNHAQATTTSNNNPTGAATHRIRLVPPQALGAPCASTPSAATSAMVIPSSVLCASLTVLVLDSPPSILSIPTNLRLDLKSSPVPMLRSGSGRAVNSIYVCQIVQWDVFELCEVECGEYEEQAVPDQGRFAVGGRSSRWIIRERRRISIRA</sequence>
<feature type="compositionally biased region" description="Polar residues" evidence="1">
    <location>
        <begin position="1"/>
        <end position="21"/>
    </location>
</feature>
<reference evidence="2" key="1">
    <citation type="submission" date="2020-11" db="EMBL/GenBank/DDBJ databases">
        <authorList>
            <consortium name="DOE Joint Genome Institute"/>
            <person name="Ahrendt S."/>
            <person name="Riley R."/>
            <person name="Andreopoulos W."/>
            <person name="Labutti K."/>
            <person name="Pangilinan J."/>
            <person name="Ruiz-Duenas F.J."/>
            <person name="Barrasa J.M."/>
            <person name="Sanchez-Garcia M."/>
            <person name="Camarero S."/>
            <person name="Miyauchi S."/>
            <person name="Serrano A."/>
            <person name="Linde D."/>
            <person name="Babiker R."/>
            <person name="Drula E."/>
            <person name="Ayuso-Fernandez I."/>
            <person name="Pacheco R."/>
            <person name="Padilla G."/>
            <person name="Ferreira P."/>
            <person name="Barriuso J."/>
            <person name="Kellner H."/>
            <person name="Castanera R."/>
            <person name="Alfaro M."/>
            <person name="Ramirez L."/>
            <person name="Pisabarro A.G."/>
            <person name="Kuo A."/>
            <person name="Tritt A."/>
            <person name="Lipzen A."/>
            <person name="He G."/>
            <person name="Yan M."/>
            <person name="Ng V."/>
            <person name="Cullen D."/>
            <person name="Martin F."/>
            <person name="Rosso M.-N."/>
            <person name="Henrissat B."/>
            <person name="Hibbett D."/>
            <person name="Martinez A.T."/>
            <person name="Grigoriev I.V."/>
        </authorList>
    </citation>
    <scope>NUCLEOTIDE SEQUENCE</scope>
    <source>
        <strain evidence="2">MF-IS2</strain>
    </source>
</reference>
<comment type="caution">
    <text evidence="2">The sequence shown here is derived from an EMBL/GenBank/DDBJ whole genome shotgun (WGS) entry which is preliminary data.</text>
</comment>
<dbReference type="AlphaFoldDB" id="A0A9P6BUX5"/>
<name>A0A9P6BUX5_9AGAR</name>
<keyword evidence="3" id="KW-1185">Reference proteome</keyword>
<proteinExistence type="predicted"/>
<dbReference type="Proteomes" id="UP000807342">
    <property type="component" value="Unassembled WGS sequence"/>
</dbReference>
<evidence type="ECO:0000313" key="2">
    <source>
        <dbReference type="EMBL" id="KAF9439897.1"/>
    </source>
</evidence>
<evidence type="ECO:0000256" key="1">
    <source>
        <dbReference type="SAM" id="MobiDB-lite"/>
    </source>
</evidence>
<evidence type="ECO:0000313" key="3">
    <source>
        <dbReference type="Proteomes" id="UP000807342"/>
    </source>
</evidence>
<protein>
    <submittedName>
        <fullName evidence="2">Uncharacterized protein</fullName>
    </submittedName>
</protein>
<accession>A0A9P6BUX5</accession>
<gene>
    <name evidence="2" type="ORF">P691DRAFT_804758</name>
</gene>
<dbReference type="EMBL" id="MU153189">
    <property type="protein sequence ID" value="KAF9439897.1"/>
    <property type="molecule type" value="Genomic_DNA"/>
</dbReference>
<organism evidence="2 3">
    <name type="scientific">Macrolepiota fuliginosa MF-IS2</name>
    <dbReference type="NCBI Taxonomy" id="1400762"/>
    <lineage>
        <taxon>Eukaryota</taxon>
        <taxon>Fungi</taxon>
        <taxon>Dikarya</taxon>
        <taxon>Basidiomycota</taxon>
        <taxon>Agaricomycotina</taxon>
        <taxon>Agaricomycetes</taxon>
        <taxon>Agaricomycetidae</taxon>
        <taxon>Agaricales</taxon>
        <taxon>Agaricineae</taxon>
        <taxon>Agaricaceae</taxon>
        <taxon>Macrolepiota</taxon>
    </lineage>
</organism>